<evidence type="ECO:0000313" key="1">
    <source>
        <dbReference type="EMBL" id="KAK3803583.1"/>
    </source>
</evidence>
<protein>
    <submittedName>
        <fullName evidence="1">Uncharacterized protein</fullName>
    </submittedName>
</protein>
<dbReference type="AlphaFoldDB" id="A0AAE1BCF9"/>
<name>A0AAE1BCF9_9GAST</name>
<organism evidence="1 2">
    <name type="scientific">Elysia crispata</name>
    <name type="common">lettuce slug</name>
    <dbReference type="NCBI Taxonomy" id="231223"/>
    <lineage>
        <taxon>Eukaryota</taxon>
        <taxon>Metazoa</taxon>
        <taxon>Spiralia</taxon>
        <taxon>Lophotrochozoa</taxon>
        <taxon>Mollusca</taxon>
        <taxon>Gastropoda</taxon>
        <taxon>Heterobranchia</taxon>
        <taxon>Euthyneura</taxon>
        <taxon>Panpulmonata</taxon>
        <taxon>Sacoglossa</taxon>
        <taxon>Placobranchoidea</taxon>
        <taxon>Plakobranchidae</taxon>
        <taxon>Elysia</taxon>
    </lineage>
</organism>
<evidence type="ECO:0000313" key="2">
    <source>
        <dbReference type="Proteomes" id="UP001283361"/>
    </source>
</evidence>
<proteinExistence type="predicted"/>
<comment type="caution">
    <text evidence="1">The sequence shown here is derived from an EMBL/GenBank/DDBJ whole genome shotgun (WGS) entry which is preliminary data.</text>
</comment>
<sequence length="112" mass="12158">MHRSIRAVTGLVHVADQSQLRAEGKTISELQVALHTPNTNSHAPATMYRTTAVNKAQGMSRASFHLSSAALCATYNSCCKDSNENCSERKLAPCQASHSTDHYGGVRTQVWV</sequence>
<gene>
    <name evidence="1" type="ORF">RRG08_023301</name>
</gene>
<dbReference type="Proteomes" id="UP001283361">
    <property type="component" value="Unassembled WGS sequence"/>
</dbReference>
<reference evidence="1" key="1">
    <citation type="journal article" date="2023" name="G3 (Bethesda)">
        <title>A reference genome for the long-term kleptoplast-retaining sea slug Elysia crispata morphotype clarki.</title>
        <authorList>
            <person name="Eastman K.E."/>
            <person name="Pendleton A.L."/>
            <person name="Shaikh M.A."/>
            <person name="Suttiyut T."/>
            <person name="Ogas R."/>
            <person name="Tomko P."/>
            <person name="Gavelis G."/>
            <person name="Widhalm J.R."/>
            <person name="Wisecaver J.H."/>
        </authorList>
    </citation>
    <scope>NUCLEOTIDE SEQUENCE</scope>
    <source>
        <strain evidence="1">ECLA1</strain>
    </source>
</reference>
<keyword evidence="2" id="KW-1185">Reference proteome</keyword>
<accession>A0AAE1BCF9</accession>
<dbReference type="EMBL" id="JAWDGP010000113">
    <property type="protein sequence ID" value="KAK3803583.1"/>
    <property type="molecule type" value="Genomic_DNA"/>
</dbReference>